<protein>
    <submittedName>
        <fullName evidence="2">Uncharacterized protein</fullName>
    </submittedName>
</protein>
<feature type="region of interest" description="Disordered" evidence="1">
    <location>
        <begin position="82"/>
        <end position="123"/>
    </location>
</feature>
<feature type="compositionally biased region" description="Polar residues" evidence="1">
    <location>
        <begin position="16"/>
        <end position="27"/>
    </location>
</feature>
<accession>A0A6A5VPS2</accession>
<proteinExistence type="predicted"/>
<organism evidence="2 3">
    <name type="scientific">Bimuria novae-zelandiae CBS 107.79</name>
    <dbReference type="NCBI Taxonomy" id="1447943"/>
    <lineage>
        <taxon>Eukaryota</taxon>
        <taxon>Fungi</taxon>
        <taxon>Dikarya</taxon>
        <taxon>Ascomycota</taxon>
        <taxon>Pezizomycotina</taxon>
        <taxon>Dothideomycetes</taxon>
        <taxon>Pleosporomycetidae</taxon>
        <taxon>Pleosporales</taxon>
        <taxon>Massarineae</taxon>
        <taxon>Didymosphaeriaceae</taxon>
        <taxon>Bimuria</taxon>
    </lineage>
</organism>
<name>A0A6A5VPS2_9PLEO</name>
<reference evidence="2" key="1">
    <citation type="journal article" date="2020" name="Stud. Mycol.">
        <title>101 Dothideomycetes genomes: a test case for predicting lifestyles and emergence of pathogens.</title>
        <authorList>
            <person name="Haridas S."/>
            <person name="Albert R."/>
            <person name="Binder M."/>
            <person name="Bloem J."/>
            <person name="Labutti K."/>
            <person name="Salamov A."/>
            <person name="Andreopoulos B."/>
            <person name="Baker S."/>
            <person name="Barry K."/>
            <person name="Bills G."/>
            <person name="Bluhm B."/>
            <person name="Cannon C."/>
            <person name="Castanera R."/>
            <person name="Culley D."/>
            <person name="Daum C."/>
            <person name="Ezra D."/>
            <person name="Gonzalez J."/>
            <person name="Henrissat B."/>
            <person name="Kuo A."/>
            <person name="Liang C."/>
            <person name="Lipzen A."/>
            <person name="Lutzoni F."/>
            <person name="Magnuson J."/>
            <person name="Mondo S."/>
            <person name="Nolan M."/>
            <person name="Ohm R."/>
            <person name="Pangilinan J."/>
            <person name="Park H.-J."/>
            <person name="Ramirez L."/>
            <person name="Alfaro M."/>
            <person name="Sun H."/>
            <person name="Tritt A."/>
            <person name="Yoshinaga Y."/>
            <person name="Zwiers L.-H."/>
            <person name="Turgeon B."/>
            <person name="Goodwin S."/>
            <person name="Spatafora J."/>
            <person name="Crous P."/>
            <person name="Grigoriev I."/>
        </authorList>
    </citation>
    <scope>NUCLEOTIDE SEQUENCE</scope>
    <source>
        <strain evidence="2">CBS 107.79</strain>
    </source>
</reference>
<dbReference type="EMBL" id="ML976671">
    <property type="protein sequence ID" value="KAF1975297.1"/>
    <property type="molecule type" value="Genomic_DNA"/>
</dbReference>
<keyword evidence="3" id="KW-1185">Reference proteome</keyword>
<sequence length="194" mass="20922">MYDHKEAQKTPEPGLHNSSPNRPPQLNRTVCGCCCGRGSSRGHGTDDDGGRDQEDTLTLIASDASENGGEVFPGGFIPHESDAFIHGVRPDSPGSTLAPSRTSSPISNYSDAAESMENEPGSGVHSIWSLDPQSVPCMSPGPGIGAWTEQDTTEVSAFDYYFLARPLRLTPQHQYCRGVVASHLVLDDERYRGF</sequence>
<evidence type="ECO:0000256" key="1">
    <source>
        <dbReference type="SAM" id="MobiDB-lite"/>
    </source>
</evidence>
<feature type="region of interest" description="Disordered" evidence="1">
    <location>
        <begin position="1"/>
        <end position="27"/>
    </location>
</feature>
<gene>
    <name evidence="2" type="ORF">BU23DRAFT_81688</name>
</gene>
<dbReference type="Proteomes" id="UP000800036">
    <property type="component" value="Unassembled WGS sequence"/>
</dbReference>
<evidence type="ECO:0000313" key="3">
    <source>
        <dbReference type="Proteomes" id="UP000800036"/>
    </source>
</evidence>
<feature type="compositionally biased region" description="Polar residues" evidence="1">
    <location>
        <begin position="93"/>
        <end position="110"/>
    </location>
</feature>
<dbReference type="OrthoDB" id="3761807at2759"/>
<evidence type="ECO:0000313" key="2">
    <source>
        <dbReference type="EMBL" id="KAF1975297.1"/>
    </source>
</evidence>
<dbReference type="AlphaFoldDB" id="A0A6A5VPS2"/>